<dbReference type="InterPro" id="IPR029044">
    <property type="entry name" value="Nucleotide-diphossugar_trans"/>
</dbReference>
<dbReference type="AlphaFoldDB" id="A0A520XA55"/>
<evidence type="ECO:0000256" key="1">
    <source>
        <dbReference type="ARBA" id="ARBA00004167"/>
    </source>
</evidence>
<keyword evidence="3" id="KW-1133">Transmembrane helix</keyword>
<evidence type="ECO:0000313" key="5">
    <source>
        <dbReference type="Proteomes" id="UP000322454"/>
    </source>
</evidence>
<gene>
    <name evidence="4" type="ORF">EVJ48_07655</name>
</gene>
<sequence length="403" mass="46459">MKKNLCIGAIFKNEYPYILEWIAWHKLCGFDKIIIADNGSDDGTRELLQALDDLGEINLLYQPKISAVSTSQFTAYDRIVNQFCPECYAILFIDADEFVENDEEELSSVSETILRLFDIPNVGAIGLNWRTYGSSDKMVYEDDYVVRRFTWHKDDEDKGCSVNNHLKTVFISKNYAKAHCHSPQIYSGNYIYSNGERLTFCDIRFGWSNPPETYIKTGVSYKICKCHLRVNHYVIKSFQEYTERKSLRGRADTVATDPEYNDRNIVFFKNNDFKDCNRLISEKKLLLLDEKVKLLKDKINIYGFYDKYIGAIESVSQLGFSGWIANVNGSSENIKINVFVNGIHIGYTTPCFYRRNLINQGISIDGIAGFRFSFQTLLKSGDEVLIQIHGRLFQFSNAKYIMV</sequence>
<dbReference type="Pfam" id="PF13704">
    <property type="entry name" value="Glyco_tranf_2_4"/>
    <property type="match status" value="1"/>
</dbReference>
<keyword evidence="3" id="KW-0472">Membrane</keyword>
<dbReference type="SUPFAM" id="SSF53448">
    <property type="entry name" value="Nucleotide-diphospho-sugar transferases"/>
    <property type="match status" value="1"/>
</dbReference>
<name>A0A520XA55_9DELT</name>
<protein>
    <submittedName>
        <fullName evidence="4">Glycosyltransferase family 2 protein</fullName>
    </submittedName>
</protein>
<comment type="caution">
    <text evidence="4">The sequence shown here is derived from an EMBL/GenBank/DDBJ whole genome shotgun (WGS) entry which is preliminary data.</text>
</comment>
<dbReference type="Gene3D" id="3.90.550.10">
    <property type="entry name" value="Spore Coat Polysaccharide Biosynthesis Protein SpsA, Chain A"/>
    <property type="match status" value="1"/>
</dbReference>
<dbReference type="GO" id="GO:0016757">
    <property type="term" value="F:glycosyltransferase activity"/>
    <property type="evidence" value="ECO:0007669"/>
    <property type="project" value="TreeGrafter"/>
</dbReference>
<dbReference type="GO" id="GO:0005737">
    <property type="term" value="C:cytoplasm"/>
    <property type="evidence" value="ECO:0007669"/>
    <property type="project" value="TreeGrafter"/>
</dbReference>
<evidence type="ECO:0000313" key="4">
    <source>
        <dbReference type="EMBL" id="RZV38100.1"/>
    </source>
</evidence>
<dbReference type="GO" id="GO:0016020">
    <property type="term" value="C:membrane"/>
    <property type="evidence" value="ECO:0007669"/>
    <property type="project" value="UniProtKB-SubCell"/>
</dbReference>
<keyword evidence="2" id="KW-0812">Transmembrane</keyword>
<dbReference type="PANTHER" id="PTHR21461:SF69">
    <property type="entry name" value="GLYCOSYLTRANSFERASE FAMILY 92 PROTEIN"/>
    <property type="match status" value="1"/>
</dbReference>
<dbReference type="PANTHER" id="PTHR21461">
    <property type="entry name" value="GLYCOSYLTRANSFERASE FAMILY 92 PROTEIN"/>
    <property type="match status" value="1"/>
</dbReference>
<evidence type="ECO:0000256" key="2">
    <source>
        <dbReference type="ARBA" id="ARBA00022692"/>
    </source>
</evidence>
<evidence type="ECO:0000256" key="3">
    <source>
        <dbReference type="ARBA" id="ARBA00022989"/>
    </source>
</evidence>
<proteinExistence type="predicted"/>
<dbReference type="EMBL" id="SHMQ01000024">
    <property type="protein sequence ID" value="RZV38100.1"/>
    <property type="molecule type" value="Genomic_DNA"/>
</dbReference>
<reference evidence="4 5" key="1">
    <citation type="submission" date="2019-01" db="EMBL/GenBank/DDBJ databases">
        <title>Insights into ecological role of a new deltaproteobacterial order Candidatus Sinidesulfobacterales (Sva0485) by metagenomics and metatranscriptomics.</title>
        <authorList>
            <person name="Tan S."/>
            <person name="Liu J."/>
            <person name="Fang Y."/>
            <person name="Hedlund B."/>
            <person name="Lian Z.-H."/>
            <person name="Huang L.-Y."/>
            <person name="Li J.-T."/>
            <person name="Huang L.-N."/>
            <person name="Li W.-J."/>
            <person name="Jiang H.-C."/>
            <person name="Dong H.-L."/>
            <person name="Shu W.-S."/>
        </authorList>
    </citation>
    <scope>NUCLEOTIDE SEQUENCE [LARGE SCALE GENOMIC DNA]</scope>
    <source>
        <strain evidence="4">AP4</strain>
    </source>
</reference>
<dbReference type="Proteomes" id="UP000322454">
    <property type="component" value="Unassembled WGS sequence"/>
</dbReference>
<organism evidence="4 5">
    <name type="scientific">Candidatus Acidulodesulfobacterium acidiphilum</name>
    <dbReference type="NCBI Taxonomy" id="2597224"/>
    <lineage>
        <taxon>Bacteria</taxon>
        <taxon>Deltaproteobacteria</taxon>
        <taxon>Candidatus Acidulodesulfobacterales</taxon>
        <taxon>Candidatus Acidulodesulfobacterium</taxon>
    </lineage>
</organism>
<comment type="subcellular location">
    <subcellularLocation>
        <location evidence="1">Membrane</location>
        <topology evidence="1">Single-pass membrane protein</topology>
    </subcellularLocation>
</comment>
<accession>A0A520XA55</accession>